<keyword evidence="3 10" id="KW-0812">Transmembrane</keyword>
<feature type="region of interest" description="Disordered" evidence="11">
    <location>
        <begin position="239"/>
        <end position="258"/>
    </location>
</feature>
<comment type="similarity">
    <text evidence="10">Belongs to the G-protein coupled receptor 1 family.</text>
</comment>
<feature type="transmembrane region" description="Helical" evidence="12">
    <location>
        <begin position="193"/>
        <end position="213"/>
    </location>
</feature>
<feature type="domain" description="G-protein coupled receptors family 1 profile" evidence="13">
    <location>
        <begin position="43"/>
        <end position="324"/>
    </location>
</feature>
<protein>
    <submittedName>
        <fullName evidence="14">Adrenoceptor beta 3b</fullName>
    </submittedName>
</protein>
<feature type="transmembrane region" description="Helical" evidence="12">
    <location>
        <begin position="305"/>
        <end position="325"/>
    </location>
</feature>
<dbReference type="GO" id="GO:0043410">
    <property type="term" value="P:positive regulation of MAPK cascade"/>
    <property type="evidence" value="ECO:0007669"/>
    <property type="project" value="TreeGrafter"/>
</dbReference>
<reference evidence="14" key="5">
    <citation type="submission" date="2025-09" db="UniProtKB">
        <authorList>
            <consortium name="Ensembl"/>
        </authorList>
    </citation>
    <scope>IDENTIFICATION</scope>
</reference>
<evidence type="ECO:0000256" key="4">
    <source>
        <dbReference type="ARBA" id="ARBA00022989"/>
    </source>
</evidence>
<reference evidence="14" key="4">
    <citation type="submission" date="2025-08" db="UniProtKB">
        <authorList>
            <consortium name="Ensembl"/>
        </authorList>
    </citation>
    <scope>IDENTIFICATION</scope>
</reference>
<dbReference type="SMART" id="SM01381">
    <property type="entry name" value="7TM_GPCR_Srsx"/>
    <property type="match status" value="1"/>
</dbReference>
<keyword evidence="4 12" id="KW-1133">Transmembrane helix</keyword>
<dbReference type="SUPFAM" id="SSF81321">
    <property type="entry name" value="Family A G protein-coupled receptor-like"/>
    <property type="match status" value="1"/>
</dbReference>
<feature type="transmembrane region" description="Helical" evidence="12">
    <location>
        <begin position="29"/>
        <end position="51"/>
    </location>
</feature>
<dbReference type="GO" id="GO:0071881">
    <property type="term" value="P:adenylate cyclase-inhibiting adrenergic receptor signaling pathway"/>
    <property type="evidence" value="ECO:0007669"/>
    <property type="project" value="UniProtKB-ARBA"/>
</dbReference>
<keyword evidence="5 10" id="KW-0297">G-protein coupled receptor</keyword>
<evidence type="ECO:0000259" key="13">
    <source>
        <dbReference type="PROSITE" id="PS50262"/>
    </source>
</evidence>
<feature type="transmembrane region" description="Helical" evidence="12">
    <location>
        <begin position="273"/>
        <end position="293"/>
    </location>
</feature>
<comment type="subcellular location">
    <subcellularLocation>
        <location evidence="1">Cell membrane</location>
        <topology evidence="1">Multi-pass membrane protein</topology>
    </subcellularLocation>
</comment>
<dbReference type="PROSITE" id="PS50262">
    <property type="entry name" value="G_PROTEIN_RECEP_F1_2"/>
    <property type="match status" value="1"/>
</dbReference>
<reference evidence="15" key="2">
    <citation type="journal article" date="2017" name="Sci. Adv.">
        <title>A tail of two voltages: Proteomic comparison of the three electric organs of the electric eel.</title>
        <authorList>
            <person name="Traeger L.L."/>
            <person name="Sabat G."/>
            <person name="Barrett-Wilt G.A."/>
            <person name="Wells G.B."/>
            <person name="Sussman M.R."/>
        </authorList>
    </citation>
    <scope>NUCLEOTIDE SEQUENCE [LARGE SCALE GENOMIC DNA]</scope>
</reference>
<dbReference type="PROSITE" id="PS00237">
    <property type="entry name" value="G_PROTEIN_RECEP_F1_1"/>
    <property type="match status" value="1"/>
</dbReference>
<dbReference type="AlphaFoldDB" id="A0A4W4FU56"/>
<feature type="region of interest" description="Disordered" evidence="11">
    <location>
        <begin position="1"/>
        <end position="20"/>
    </location>
</feature>
<keyword evidence="9 10" id="KW-0807">Transducer</keyword>
<evidence type="ECO:0000256" key="5">
    <source>
        <dbReference type="ARBA" id="ARBA00023040"/>
    </source>
</evidence>
<accession>A0A4W4FU56</accession>
<dbReference type="PANTHER" id="PTHR24248">
    <property type="entry name" value="ADRENERGIC RECEPTOR-RELATED G-PROTEIN COUPLED RECEPTOR"/>
    <property type="match status" value="1"/>
</dbReference>
<dbReference type="Gene3D" id="1.20.1070.10">
    <property type="entry name" value="Rhodopsin 7-helix transmembrane proteins"/>
    <property type="match status" value="1"/>
</dbReference>
<evidence type="ECO:0000256" key="10">
    <source>
        <dbReference type="RuleBase" id="RU000688"/>
    </source>
</evidence>
<dbReference type="STRING" id="8005.ENSEEEP00000027547"/>
<reference evidence="14" key="3">
    <citation type="submission" date="2020-05" db="EMBL/GenBank/DDBJ databases">
        <title>Electrophorus electricus (electric eel) genome, fEleEle1, primary haplotype.</title>
        <authorList>
            <person name="Myers G."/>
            <person name="Meyer A."/>
            <person name="Fedrigo O."/>
            <person name="Formenti G."/>
            <person name="Rhie A."/>
            <person name="Tracey A."/>
            <person name="Sims Y."/>
            <person name="Jarvis E.D."/>
        </authorList>
    </citation>
    <scope>NUCLEOTIDE SEQUENCE [LARGE SCALE GENOMIC DNA]</scope>
</reference>
<feature type="transmembrane region" description="Helical" evidence="12">
    <location>
        <begin position="101"/>
        <end position="122"/>
    </location>
</feature>
<dbReference type="GO" id="GO:0002025">
    <property type="term" value="P:norepinephrine-epinephrine-mediated vasodilation involved in regulation of systemic arterial blood pressure"/>
    <property type="evidence" value="ECO:0007669"/>
    <property type="project" value="TreeGrafter"/>
</dbReference>
<evidence type="ECO:0000256" key="7">
    <source>
        <dbReference type="ARBA" id="ARBA00023157"/>
    </source>
</evidence>
<keyword evidence="8 10" id="KW-0675">Receptor</keyword>
<keyword evidence="15" id="KW-1185">Reference proteome</keyword>
<name>A0A4W4FU56_ELEEL</name>
<keyword evidence="7" id="KW-1015">Disulfide bond</keyword>
<organism evidence="14 15">
    <name type="scientific">Electrophorus electricus</name>
    <name type="common">Electric eel</name>
    <name type="synonym">Gymnotus electricus</name>
    <dbReference type="NCBI Taxonomy" id="8005"/>
    <lineage>
        <taxon>Eukaryota</taxon>
        <taxon>Metazoa</taxon>
        <taxon>Chordata</taxon>
        <taxon>Craniata</taxon>
        <taxon>Vertebrata</taxon>
        <taxon>Euteleostomi</taxon>
        <taxon>Actinopterygii</taxon>
        <taxon>Neopterygii</taxon>
        <taxon>Teleostei</taxon>
        <taxon>Ostariophysi</taxon>
        <taxon>Gymnotiformes</taxon>
        <taxon>Gymnotoidei</taxon>
        <taxon>Gymnotidae</taxon>
        <taxon>Electrophorus</taxon>
    </lineage>
</organism>
<dbReference type="GO" id="GO:0004938">
    <property type="term" value="F:alpha2-adrenergic receptor activity"/>
    <property type="evidence" value="ECO:0007669"/>
    <property type="project" value="UniProtKB-ARBA"/>
</dbReference>
<evidence type="ECO:0000256" key="1">
    <source>
        <dbReference type="ARBA" id="ARBA00004651"/>
    </source>
</evidence>
<feature type="transmembrane region" description="Helical" evidence="12">
    <location>
        <begin position="63"/>
        <end position="89"/>
    </location>
</feature>
<feature type="transmembrane region" description="Helical" evidence="12">
    <location>
        <begin position="143"/>
        <end position="163"/>
    </location>
</feature>
<dbReference type="GeneTree" id="ENSGT00940000158663"/>
<dbReference type="PRINTS" id="PR00237">
    <property type="entry name" value="GPCRRHODOPSN"/>
</dbReference>
<dbReference type="Proteomes" id="UP000314983">
    <property type="component" value="Chromosome 17"/>
</dbReference>
<evidence type="ECO:0000313" key="14">
    <source>
        <dbReference type="Ensembl" id="ENSEEEP00000027547.2"/>
    </source>
</evidence>
<dbReference type="Ensembl" id="ENSEEET00000027864.2">
    <property type="protein sequence ID" value="ENSEEEP00000027547.2"/>
    <property type="gene ID" value="ENSEEEG00000013279.2"/>
</dbReference>
<dbReference type="GO" id="GO:0005886">
    <property type="term" value="C:plasma membrane"/>
    <property type="evidence" value="ECO:0007669"/>
    <property type="project" value="UniProtKB-SubCell"/>
</dbReference>
<evidence type="ECO:0000256" key="3">
    <source>
        <dbReference type="ARBA" id="ARBA00022692"/>
    </source>
</evidence>
<evidence type="ECO:0000313" key="15">
    <source>
        <dbReference type="Proteomes" id="UP000314983"/>
    </source>
</evidence>
<feature type="compositionally biased region" description="Polar residues" evidence="11">
    <location>
        <begin position="376"/>
        <end position="396"/>
    </location>
</feature>
<dbReference type="GO" id="GO:0051379">
    <property type="term" value="F:epinephrine binding"/>
    <property type="evidence" value="ECO:0007669"/>
    <property type="project" value="TreeGrafter"/>
</dbReference>
<evidence type="ECO:0000256" key="6">
    <source>
        <dbReference type="ARBA" id="ARBA00023136"/>
    </source>
</evidence>
<evidence type="ECO:0000256" key="9">
    <source>
        <dbReference type="ARBA" id="ARBA00023224"/>
    </source>
</evidence>
<dbReference type="InterPro" id="IPR000276">
    <property type="entry name" value="GPCR_Rhodpsn"/>
</dbReference>
<reference evidence="15" key="1">
    <citation type="journal article" date="2014" name="Science">
        <title>Nonhuman genetics. Genomic basis for the convergent evolution of electric organs.</title>
        <authorList>
            <person name="Gallant J.R."/>
            <person name="Traeger L.L."/>
            <person name="Volkening J.D."/>
            <person name="Moffett H."/>
            <person name="Chen P.H."/>
            <person name="Novina C.D."/>
            <person name="Phillips G.N.Jr."/>
            <person name="Anand R."/>
            <person name="Wells G.B."/>
            <person name="Pinch M."/>
            <person name="Guth R."/>
            <person name="Unguez G.A."/>
            <person name="Albert J.S."/>
            <person name="Zakon H.H."/>
            <person name="Samanta M.P."/>
            <person name="Sussman M.R."/>
        </authorList>
    </citation>
    <scope>NUCLEOTIDE SEQUENCE [LARGE SCALE GENOMIC DNA]</scope>
</reference>
<evidence type="ECO:0000256" key="8">
    <source>
        <dbReference type="ARBA" id="ARBA00023170"/>
    </source>
</evidence>
<dbReference type="GO" id="GO:0071880">
    <property type="term" value="P:adenylate cyclase-activating adrenergic receptor signaling pathway"/>
    <property type="evidence" value="ECO:0007669"/>
    <property type="project" value="TreeGrafter"/>
</dbReference>
<dbReference type="GO" id="GO:0015052">
    <property type="term" value="F:beta3-adrenergic receptor activity"/>
    <property type="evidence" value="ECO:0007669"/>
    <property type="project" value="TreeGrafter"/>
</dbReference>
<evidence type="ECO:0000256" key="11">
    <source>
        <dbReference type="SAM" id="MobiDB-lite"/>
    </source>
</evidence>
<sequence length="405" mass="44918">MSVLQSMSSNSSYQASNHSGPSSSLESLLILPLALIIFLTVSGNLLVILSVSLTPQLHTTTGVFITSLACADLIVGCVVQPLALLLLLQSEWTLGRTACDLWMSVDVLCVTASIHTMCAIAVDRYVAITRPLRRRALLGKQRARLVVGAVWVCSALVSFVPIMGQYTVRTGSKEAEECSGNSTCCDFIITPSYAIFSSVVSFYMPLLLMLLLYSRVFVIARRQVRLINKDNLRFLRDQTQQRHAPPAPPEPCQSPGRGHTWPVVQQHTALKTLGLIIGIFTACWLPFFVANVVRAMVPSVPGKNVFMLLNWLGYINSGLNPVIYCHSSDYRTAFRNILRRVRHKGLAVWKQAPLWCVCWRRTGPLGLTITFQAQKNTGSPHTEQSEVNPATQAKLQQTRRKTHTR</sequence>
<keyword evidence="2" id="KW-1003">Cell membrane</keyword>
<feature type="region of interest" description="Disordered" evidence="11">
    <location>
        <begin position="376"/>
        <end position="405"/>
    </location>
</feature>
<keyword evidence="6 12" id="KW-0472">Membrane</keyword>
<dbReference type="InterPro" id="IPR017452">
    <property type="entry name" value="GPCR_Rhodpsn_7TM"/>
</dbReference>
<dbReference type="Pfam" id="PF00001">
    <property type="entry name" value="7tm_1"/>
    <property type="match status" value="1"/>
</dbReference>
<dbReference type="PANTHER" id="PTHR24248:SF3">
    <property type="entry name" value="BETA-3 ADRENERGIC RECEPTOR"/>
    <property type="match status" value="1"/>
</dbReference>
<evidence type="ECO:0000256" key="12">
    <source>
        <dbReference type="SAM" id="Phobius"/>
    </source>
</evidence>
<evidence type="ECO:0000256" key="2">
    <source>
        <dbReference type="ARBA" id="ARBA00022475"/>
    </source>
</evidence>
<dbReference type="OMA" id="YCHSSDY"/>
<proteinExistence type="inferred from homology"/>